<feature type="region of interest" description="Disordered" evidence="1">
    <location>
        <begin position="1"/>
        <end position="31"/>
    </location>
</feature>
<organism evidence="2 3">
    <name type="scientific">Temnothorax longispinosus</name>
    <dbReference type="NCBI Taxonomy" id="300112"/>
    <lineage>
        <taxon>Eukaryota</taxon>
        <taxon>Metazoa</taxon>
        <taxon>Ecdysozoa</taxon>
        <taxon>Arthropoda</taxon>
        <taxon>Hexapoda</taxon>
        <taxon>Insecta</taxon>
        <taxon>Pterygota</taxon>
        <taxon>Neoptera</taxon>
        <taxon>Endopterygota</taxon>
        <taxon>Hymenoptera</taxon>
        <taxon>Apocrita</taxon>
        <taxon>Aculeata</taxon>
        <taxon>Formicoidea</taxon>
        <taxon>Formicidae</taxon>
        <taxon>Myrmicinae</taxon>
        <taxon>Temnothorax</taxon>
    </lineage>
</organism>
<evidence type="ECO:0000313" key="3">
    <source>
        <dbReference type="Proteomes" id="UP000310200"/>
    </source>
</evidence>
<sequence length="410" mass="47374">MKGKNSDSQVARKQKRKRTDSETETTESPKEFDLKELSKKQILQCISAIFHLTQEQLKETNSLLAEEARPIFIQVTSVRVPKMPRRQMRVLLPYSIVAPDDEIALFVCDLERGRRKDYEPTVEYYRDLLHKHGCTRVNEIIPMNRVKNEFDQFELKKKLLGSYDHFLVDGRIAGHMSHLLGKHFTKKRKLPTSIRMESKDLKHEIDYALRKTSMLLHSHGDTHLMQIGNTSMDKKKILKNTLAACEKLSKNYPGGWTNIRALRLKSTTSLALPFYMTLKNKNTVNPHEIVVQPKRPKAYRDVEGELSTFVRDTTVIVKPEGTVILNKHKKKQPRARRKSGAGNVTARNDESYMKSSLRRYKICWLLQTDAGVSPISDRRFLSAPFFKSKATMSKYPSLHAQCRAVLQKHE</sequence>
<accession>A0A4S2KBH1</accession>
<dbReference type="AlphaFoldDB" id="A0A4S2KBH1"/>
<dbReference type="InterPro" id="IPR023674">
    <property type="entry name" value="Ribosomal_uL1-like"/>
</dbReference>
<evidence type="ECO:0000313" key="2">
    <source>
        <dbReference type="EMBL" id="TGZ46652.1"/>
    </source>
</evidence>
<dbReference type="SUPFAM" id="SSF56808">
    <property type="entry name" value="Ribosomal protein L1"/>
    <property type="match status" value="1"/>
</dbReference>
<dbReference type="EMBL" id="QBLH01002847">
    <property type="protein sequence ID" value="TGZ46652.1"/>
    <property type="molecule type" value="Genomic_DNA"/>
</dbReference>
<feature type="compositionally biased region" description="Polar residues" evidence="1">
    <location>
        <begin position="1"/>
        <end position="11"/>
    </location>
</feature>
<dbReference type="STRING" id="300112.A0A4S2KBH1"/>
<name>A0A4S2KBH1_9HYME</name>
<gene>
    <name evidence="2" type="ORF">DBV15_04068</name>
</gene>
<evidence type="ECO:0008006" key="4">
    <source>
        <dbReference type="Google" id="ProtNLM"/>
    </source>
</evidence>
<proteinExistence type="predicted"/>
<dbReference type="Proteomes" id="UP000310200">
    <property type="component" value="Unassembled WGS sequence"/>
</dbReference>
<dbReference type="CDD" id="cd00403">
    <property type="entry name" value="Ribosomal_L1"/>
    <property type="match status" value="1"/>
</dbReference>
<keyword evidence="3" id="KW-1185">Reference proteome</keyword>
<evidence type="ECO:0000256" key="1">
    <source>
        <dbReference type="SAM" id="MobiDB-lite"/>
    </source>
</evidence>
<reference evidence="2 3" key="1">
    <citation type="journal article" date="2019" name="Philos. Trans. R. Soc. Lond., B, Biol. Sci.">
        <title>Ant behaviour and brain gene expression of defending hosts depend on the ecological success of the intruding social parasite.</title>
        <authorList>
            <person name="Kaur R."/>
            <person name="Stoldt M."/>
            <person name="Jongepier E."/>
            <person name="Feldmeyer B."/>
            <person name="Menzel F."/>
            <person name="Bornberg-Bauer E."/>
            <person name="Foitzik S."/>
        </authorList>
    </citation>
    <scope>NUCLEOTIDE SEQUENCE [LARGE SCALE GENOMIC DNA]</scope>
    <source>
        <tissue evidence="2">Whole body</tissue>
    </source>
</reference>
<dbReference type="InterPro" id="IPR028364">
    <property type="entry name" value="Ribosomal_uL1/biogenesis"/>
</dbReference>
<comment type="caution">
    <text evidence="2">The sequence shown here is derived from an EMBL/GenBank/DDBJ whole genome shotgun (WGS) entry which is preliminary data.</text>
</comment>
<dbReference type="Gene3D" id="3.30.190.20">
    <property type="match status" value="1"/>
</dbReference>
<dbReference type="Pfam" id="PF00687">
    <property type="entry name" value="Ribosomal_L1"/>
    <property type="match status" value="1"/>
</dbReference>
<protein>
    <recommendedName>
        <fullName evidence="4">Ribosomal L1 domain-containing protein</fullName>
    </recommendedName>
</protein>